<dbReference type="PANTHER" id="PTHR43215:SF14">
    <property type="entry name" value="RADIAL SPOKE HEAD 1 HOMOLOG"/>
    <property type="match status" value="1"/>
</dbReference>
<dbReference type="SUPFAM" id="SSF82185">
    <property type="entry name" value="Histone H3 K4-specific methyltransferase SET7/9 N-terminal domain"/>
    <property type="match status" value="1"/>
</dbReference>
<dbReference type="GO" id="GO:0031514">
    <property type="term" value="C:motile cilium"/>
    <property type="evidence" value="ECO:0007669"/>
    <property type="project" value="TreeGrafter"/>
</dbReference>
<dbReference type="Gene3D" id="2.20.110.10">
    <property type="entry name" value="Histone H3 K4-specific methyltransferase SET7/9 N-terminal domain"/>
    <property type="match status" value="3"/>
</dbReference>
<dbReference type="AlphaFoldDB" id="A0A9R1TUI0"/>
<organism evidence="2 3">
    <name type="scientific">Fopius arisanus</name>
    <dbReference type="NCBI Taxonomy" id="64838"/>
    <lineage>
        <taxon>Eukaryota</taxon>
        <taxon>Metazoa</taxon>
        <taxon>Ecdysozoa</taxon>
        <taxon>Arthropoda</taxon>
        <taxon>Hexapoda</taxon>
        <taxon>Insecta</taxon>
        <taxon>Pterygota</taxon>
        <taxon>Neoptera</taxon>
        <taxon>Endopterygota</taxon>
        <taxon>Hymenoptera</taxon>
        <taxon>Apocrita</taxon>
        <taxon>Ichneumonoidea</taxon>
        <taxon>Braconidae</taxon>
        <taxon>Opiinae</taxon>
        <taxon>Fopius</taxon>
    </lineage>
</organism>
<evidence type="ECO:0000313" key="3">
    <source>
        <dbReference type="RefSeq" id="XP_011315495.1"/>
    </source>
</evidence>
<dbReference type="RefSeq" id="XP_011315495.1">
    <property type="nucleotide sequence ID" value="XM_011317193.1"/>
</dbReference>
<dbReference type="Proteomes" id="UP000694866">
    <property type="component" value="Unplaced"/>
</dbReference>
<dbReference type="GeneID" id="105274254"/>
<dbReference type="Pfam" id="PF02493">
    <property type="entry name" value="MORN"/>
    <property type="match status" value="6"/>
</dbReference>
<dbReference type="OrthoDB" id="423343at2759"/>
<dbReference type="SMART" id="SM00698">
    <property type="entry name" value="MORN"/>
    <property type="match status" value="6"/>
</dbReference>
<name>A0A9R1TUI0_9HYME</name>
<dbReference type="KEGG" id="fas:105274254"/>
<accession>A0A9R1TUI0</accession>
<gene>
    <name evidence="3" type="primary">Rsph1</name>
</gene>
<evidence type="ECO:0000313" key="2">
    <source>
        <dbReference type="Proteomes" id="UP000694866"/>
    </source>
</evidence>
<dbReference type="PANTHER" id="PTHR43215">
    <property type="entry name" value="RADIAL SPOKE HEAD 1 HOMOLOG"/>
    <property type="match status" value="1"/>
</dbReference>
<dbReference type="CTD" id="89765"/>
<reference evidence="3" key="1">
    <citation type="submission" date="2025-08" db="UniProtKB">
        <authorList>
            <consortium name="RefSeq"/>
        </authorList>
    </citation>
    <scope>IDENTIFICATION</scope>
    <source>
        <strain evidence="3">USDA-PBARC FA_bdor</strain>
        <tissue evidence="3">Whole organism</tissue>
    </source>
</reference>
<evidence type="ECO:0000256" key="1">
    <source>
        <dbReference type="ARBA" id="ARBA00022737"/>
    </source>
</evidence>
<proteinExistence type="predicted"/>
<dbReference type="GO" id="GO:0035082">
    <property type="term" value="P:axoneme assembly"/>
    <property type="evidence" value="ECO:0007669"/>
    <property type="project" value="TreeGrafter"/>
</dbReference>
<dbReference type="InterPro" id="IPR003409">
    <property type="entry name" value="MORN"/>
</dbReference>
<dbReference type="GO" id="GO:0005634">
    <property type="term" value="C:nucleus"/>
    <property type="evidence" value="ECO:0007669"/>
    <property type="project" value="TreeGrafter"/>
</dbReference>
<protein>
    <submittedName>
        <fullName evidence="3">Radial spoke head 1 homolog</fullName>
    </submittedName>
</protein>
<keyword evidence="2" id="KW-1185">Reference proteome</keyword>
<keyword evidence="1" id="KW-0677">Repeat</keyword>
<sequence length="286" mass="32955">MAEKLQGEEEEDVNLMGVYEGERNSNGLRHGKGKYQFPNGDIYIGEYCRGSRNNQGVYIFKNGARYDGEWRSGLKYGRGTFLYPDGTRYEGEWKRDERCGFGVYYYLNKDIYEGAWRNNLRHGLGSYHFSESSVKFMGIWINDGLQGPGHIIYPRYHFRGTWKHNLPFGQGCFTFENNCMQHGDYVHRNCEGDVMTQNNESQLGDAFSCIQSGVSSLWCARYITSYNPDLLPLEAKPLHEQMIDNDSLTDECHKEVSNVESDTFLPLSSETENDAIDYQEEFLGET</sequence>